<feature type="compositionally biased region" description="Basic and acidic residues" evidence="9">
    <location>
        <begin position="351"/>
        <end position="363"/>
    </location>
</feature>
<dbReference type="InterPro" id="IPR013790">
    <property type="entry name" value="Dwarfin"/>
</dbReference>
<dbReference type="Pfam" id="PF03165">
    <property type="entry name" value="MH1"/>
    <property type="match status" value="2"/>
</dbReference>
<dbReference type="InterPro" id="IPR001965">
    <property type="entry name" value="Znf_PHD"/>
</dbReference>
<evidence type="ECO:0000256" key="9">
    <source>
        <dbReference type="SAM" id="MobiDB-lite"/>
    </source>
</evidence>
<keyword evidence="6" id="KW-0804">Transcription</keyword>
<keyword evidence="2" id="KW-0479">Metal-binding</keyword>
<evidence type="ECO:0000256" key="3">
    <source>
        <dbReference type="ARBA" id="ARBA00022771"/>
    </source>
</evidence>
<reference evidence="13 14" key="1">
    <citation type="submission" date="2022-05" db="EMBL/GenBank/DDBJ databases">
        <authorList>
            <consortium name="Genoscope - CEA"/>
            <person name="William W."/>
        </authorList>
    </citation>
    <scope>NUCLEOTIDE SEQUENCE [LARGE SCALE GENOMIC DNA]</scope>
</reference>
<dbReference type="InterPro" id="IPR036578">
    <property type="entry name" value="SMAD_MH1_sf"/>
</dbReference>
<comment type="caution">
    <text evidence="13">The sequence shown here is derived from an EMBL/GenBank/DDBJ whole genome shotgun (WGS) entry which is preliminary data.</text>
</comment>
<feature type="region of interest" description="Disordered" evidence="9">
    <location>
        <begin position="572"/>
        <end position="606"/>
    </location>
</feature>
<dbReference type="Proteomes" id="UP001159427">
    <property type="component" value="Unassembled WGS sequence"/>
</dbReference>
<name>A0ABN8LHK4_9CNID</name>
<accession>A0ABN8LHK4</accession>
<dbReference type="Gene3D" id="3.90.520.10">
    <property type="entry name" value="SMAD MH1 domain"/>
    <property type="match status" value="2"/>
</dbReference>
<keyword evidence="3 8" id="KW-0863">Zinc-finger</keyword>
<dbReference type="SMART" id="SM00249">
    <property type="entry name" value="PHD"/>
    <property type="match status" value="4"/>
</dbReference>
<protein>
    <submittedName>
        <fullName evidence="13">Uncharacterized protein</fullName>
    </submittedName>
</protein>
<evidence type="ECO:0000256" key="6">
    <source>
        <dbReference type="ARBA" id="ARBA00023163"/>
    </source>
</evidence>
<dbReference type="InterPro" id="IPR013019">
    <property type="entry name" value="MAD_homology_MH1"/>
</dbReference>
<keyword evidence="7" id="KW-0539">Nucleus</keyword>
<feature type="compositionally biased region" description="Basic and acidic residues" evidence="9">
    <location>
        <begin position="577"/>
        <end position="592"/>
    </location>
</feature>
<evidence type="ECO:0000256" key="1">
    <source>
        <dbReference type="ARBA" id="ARBA00004123"/>
    </source>
</evidence>
<dbReference type="EMBL" id="CALNXI010000019">
    <property type="protein sequence ID" value="CAH3015116.1"/>
    <property type="molecule type" value="Genomic_DNA"/>
</dbReference>
<evidence type="ECO:0000259" key="10">
    <source>
        <dbReference type="PROSITE" id="PS50016"/>
    </source>
</evidence>
<keyword evidence="5" id="KW-0805">Transcription regulation</keyword>
<dbReference type="PANTHER" id="PTHR13703">
    <property type="entry name" value="SMAD"/>
    <property type="match status" value="1"/>
</dbReference>
<keyword evidence="14" id="KW-1185">Reference proteome</keyword>
<dbReference type="PROSITE" id="PS51075">
    <property type="entry name" value="MH1"/>
    <property type="match status" value="2"/>
</dbReference>
<evidence type="ECO:0000313" key="14">
    <source>
        <dbReference type="Proteomes" id="UP001159427"/>
    </source>
</evidence>
<dbReference type="PROSITE" id="PS50016">
    <property type="entry name" value="ZF_PHD_2"/>
    <property type="match status" value="2"/>
</dbReference>
<evidence type="ECO:0000256" key="2">
    <source>
        <dbReference type="ARBA" id="ARBA00022723"/>
    </source>
</evidence>
<keyword evidence="4" id="KW-0862">Zinc</keyword>
<dbReference type="SMART" id="SM00523">
    <property type="entry name" value="DWA"/>
    <property type="match status" value="2"/>
</dbReference>
<evidence type="ECO:0000313" key="13">
    <source>
        <dbReference type="EMBL" id="CAH3015116.1"/>
    </source>
</evidence>
<evidence type="ECO:0000256" key="4">
    <source>
        <dbReference type="ARBA" id="ARBA00022833"/>
    </source>
</evidence>
<dbReference type="InterPro" id="IPR011011">
    <property type="entry name" value="Znf_FYVE_PHD"/>
</dbReference>
<dbReference type="InterPro" id="IPR034732">
    <property type="entry name" value="EPHD"/>
</dbReference>
<dbReference type="Pfam" id="PF00628">
    <property type="entry name" value="PHD"/>
    <property type="match status" value="3"/>
</dbReference>
<dbReference type="Gene3D" id="3.30.40.10">
    <property type="entry name" value="Zinc/RING finger domain, C3HC4 (zinc finger)"/>
    <property type="match status" value="4"/>
</dbReference>
<evidence type="ECO:0000259" key="12">
    <source>
        <dbReference type="PROSITE" id="PS51805"/>
    </source>
</evidence>
<feature type="compositionally biased region" description="Polar residues" evidence="9">
    <location>
        <begin position="366"/>
        <end position="392"/>
    </location>
</feature>
<evidence type="ECO:0000256" key="7">
    <source>
        <dbReference type="ARBA" id="ARBA00023242"/>
    </source>
</evidence>
<dbReference type="PROSITE" id="PS51805">
    <property type="entry name" value="EPHD"/>
    <property type="match status" value="1"/>
</dbReference>
<dbReference type="CDD" id="cd15509">
    <property type="entry name" value="PHD1_KMT2C_like"/>
    <property type="match status" value="1"/>
</dbReference>
<feature type="domain" description="PHD-type" evidence="12">
    <location>
        <begin position="610"/>
        <end position="713"/>
    </location>
</feature>
<feature type="domain" description="MH1" evidence="11">
    <location>
        <begin position="23"/>
        <end position="151"/>
    </location>
</feature>
<organism evidence="13 14">
    <name type="scientific">Porites evermanni</name>
    <dbReference type="NCBI Taxonomy" id="104178"/>
    <lineage>
        <taxon>Eukaryota</taxon>
        <taxon>Metazoa</taxon>
        <taxon>Cnidaria</taxon>
        <taxon>Anthozoa</taxon>
        <taxon>Hexacorallia</taxon>
        <taxon>Scleractinia</taxon>
        <taxon>Fungiina</taxon>
        <taxon>Poritidae</taxon>
        <taxon>Porites</taxon>
    </lineage>
</organism>
<dbReference type="PANTHER" id="PTHR13703:SF45">
    <property type="entry name" value="MOTHERS AGAINST DECAPENTAPLEGIC HOMOLOG"/>
    <property type="match status" value="1"/>
</dbReference>
<sequence length="991" mass="112623">MEKSLVQSASPKRGPSSADANLSIVLNLMCHTTCHRQGGETEKFAKRAIESLVKKLRKKSEELDSLITAITTKGSKSSKCVTIQRTLDGRLQVCERKGFPHVIYARLWRWPDIQKMEMKHLDFCRYGYDLKYESVCVNPYHYERIRSPAATTLSVKTTSPNCDKCALSVLKESPPQPTSTYDQPKYLEAGPSNTLPGPSNIPCSADPCPIIVRNLLWHAVFRHQGADAESFCRRAIESLVKKLKKKFYELDSLIVAITSKGRQPSKCVTVQRTMDGRLQVGDKKDFPHVIYARLWRWPDVHKMEMRHKEFCQNGYDTKHEKVCVNPYHYERVQPPDWFRASLYGSAHKSHSISEGDNNLRSDEDTNGSSLSNGSDATEKNSSCYCTHTSSPPSGKKTEAQDANILNSRAKRKPSDFNQDRLFEYQGPILPNSSSYCSDSDEDIDIEAESPKRTKLSPTESVSRRLVKRDERSSNFDSKSGRVRCALCNCVNNSLLGQGEFICFGRISGFPKHSPVTSQSHMQHSASAAYSNLHNHAVGGGSLASYGRRSSPEYDYEEHGSYWRYRTDATNSTLHHQSHGDIPVRTRSPDGKSHLVNSSSSGRLSPFPQEDLSSVGFVEEPDLVDLCDMSGHIWVHERCAAWTLASIATKSSADYTVDLTNQILSKKCCFCGRFGASIVCEMPDCGRIYHYPCAMAARTYQDIKTLKLYCSSHEDIIQRVAFCDRCHQGGELSQLLLCSRCNCHYHSYCCSPPVRATETVRVGWQCAQCKSCQSCRLPSPKDKLLICRSCDKGYHPLCTAPVVNPTEKLGWKCERCRQCRICRTKKTSRWHIDYTLCDKCYQNKHKTNHCPICNTEQGNHRVVQCDSCSRWIHTMCDNITDEIYRKLERDRSIIYVCKICRDEVEKIKRECRREIKADPVELEELSPVTSMILAQEMYKGENTKYNSDVTTSMATTPCSMTWMTSEPVQWSRLRMTYSFEYFIMKQYGKVLL</sequence>
<dbReference type="InterPro" id="IPR003619">
    <property type="entry name" value="MAD_homology1_Dwarfin-type"/>
</dbReference>
<evidence type="ECO:0000256" key="8">
    <source>
        <dbReference type="PROSITE-ProRule" id="PRU00146"/>
    </source>
</evidence>
<comment type="subcellular location">
    <subcellularLocation>
        <location evidence="1">Nucleus</location>
    </subcellularLocation>
</comment>
<gene>
    <name evidence="13" type="ORF">PEVE_00012280</name>
</gene>
<evidence type="ECO:0000256" key="5">
    <source>
        <dbReference type="ARBA" id="ARBA00023015"/>
    </source>
</evidence>
<dbReference type="InterPro" id="IPR019787">
    <property type="entry name" value="Znf_PHD-finger"/>
</dbReference>
<feature type="domain" description="PHD-type" evidence="10">
    <location>
        <begin position="846"/>
        <end position="902"/>
    </location>
</feature>
<proteinExistence type="predicted"/>
<dbReference type="CDD" id="cd10492">
    <property type="entry name" value="MH1_SMAD_4"/>
    <property type="match status" value="2"/>
</dbReference>
<feature type="region of interest" description="Disordered" evidence="9">
    <location>
        <begin position="349"/>
        <end position="399"/>
    </location>
</feature>
<dbReference type="SUPFAM" id="SSF56366">
    <property type="entry name" value="SMAD MH1 domain"/>
    <property type="match status" value="2"/>
</dbReference>
<evidence type="ECO:0000259" key="11">
    <source>
        <dbReference type="PROSITE" id="PS51075"/>
    </source>
</evidence>
<feature type="domain" description="PHD-type" evidence="10">
    <location>
        <begin position="765"/>
        <end position="818"/>
    </location>
</feature>
<dbReference type="Pfam" id="PF13771">
    <property type="entry name" value="zf-HC5HC2H"/>
    <property type="match status" value="1"/>
</dbReference>
<feature type="domain" description="MH1" evidence="11">
    <location>
        <begin position="210"/>
        <end position="338"/>
    </location>
</feature>
<dbReference type="SUPFAM" id="SSF57903">
    <property type="entry name" value="FYVE/PHD zinc finger"/>
    <property type="match status" value="3"/>
</dbReference>
<dbReference type="InterPro" id="IPR013083">
    <property type="entry name" value="Znf_RING/FYVE/PHD"/>
</dbReference>
<feature type="region of interest" description="Disordered" evidence="9">
    <location>
        <begin position="446"/>
        <end position="476"/>
    </location>
</feature>